<feature type="signal peptide" evidence="4">
    <location>
        <begin position="1"/>
        <end position="22"/>
    </location>
</feature>
<gene>
    <name evidence="6" type="ORF">AB6A40_003245</name>
</gene>
<evidence type="ECO:0000256" key="2">
    <source>
        <dbReference type="ARBA" id="ARBA00022729"/>
    </source>
</evidence>
<dbReference type="PANTHER" id="PTHR21749:SF6">
    <property type="entry name" value="ACTIVIN_RECP DOMAIN-CONTAINING PROTEIN"/>
    <property type="match status" value="1"/>
</dbReference>
<dbReference type="InterPro" id="IPR045860">
    <property type="entry name" value="Snake_toxin-like_sf"/>
</dbReference>
<comment type="caution">
    <text evidence="6">The sequence shown here is derived from an EMBL/GenBank/DDBJ whole genome shotgun (WGS) entry which is preliminary data.</text>
</comment>
<evidence type="ECO:0000256" key="1">
    <source>
        <dbReference type="ARBA" id="ARBA00004370"/>
    </source>
</evidence>
<evidence type="ECO:0000313" key="6">
    <source>
        <dbReference type="EMBL" id="MFH4976536.1"/>
    </source>
</evidence>
<keyword evidence="7" id="KW-1185">Reference proteome</keyword>
<feature type="chain" id="PRO_5044859793" description="Activin types I and II receptor domain-containing protein" evidence="4">
    <location>
        <begin position="23"/>
        <end position="102"/>
    </location>
</feature>
<evidence type="ECO:0000256" key="3">
    <source>
        <dbReference type="ARBA" id="ARBA00023136"/>
    </source>
</evidence>
<dbReference type="Gene3D" id="2.10.60.10">
    <property type="entry name" value="CD59"/>
    <property type="match status" value="1"/>
</dbReference>
<organism evidence="6 7">
    <name type="scientific">Gnathostoma spinigerum</name>
    <dbReference type="NCBI Taxonomy" id="75299"/>
    <lineage>
        <taxon>Eukaryota</taxon>
        <taxon>Metazoa</taxon>
        <taxon>Ecdysozoa</taxon>
        <taxon>Nematoda</taxon>
        <taxon>Chromadorea</taxon>
        <taxon>Rhabditida</taxon>
        <taxon>Spirurina</taxon>
        <taxon>Gnathostomatomorpha</taxon>
        <taxon>Gnathostomatoidea</taxon>
        <taxon>Gnathostomatidae</taxon>
        <taxon>Gnathostoma</taxon>
    </lineage>
</organism>
<proteinExistence type="predicted"/>
<dbReference type="SUPFAM" id="SSF57302">
    <property type="entry name" value="Snake toxin-like"/>
    <property type="match status" value="1"/>
</dbReference>
<keyword evidence="3" id="KW-0472">Membrane</keyword>
<accession>A0ABD6EA87</accession>
<dbReference type="EMBL" id="JBGFUD010001622">
    <property type="protein sequence ID" value="MFH4976536.1"/>
    <property type="molecule type" value="Genomic_DNA"/>
</dbReference>
<dbReference type="PANTHER" id="PTHR21749">
    <property type="entry name" value="PRION-LIKE- Q/N-RICH -DOMAIN-BEARING PROTEIN PROTEIN 24"/>
    <property type="match status" value="1"/>
</dbReference>
<reference evidence="6 7" key="1">
    <citation type="submission" date="2024-08" db="EMBL/GenBank/DDBJ databases">
        <title>Gnathostoma spinigerum genome.</title>
        <authorList>
            <person name="Gonzalez-Bertolin B."/>
            <person name="Monzon S."/>
            <person name="Zaballos A."/>
            <person name="Jimenez P."/>
            <person name="Dekumyoy P."/>
            <person name="Varona S."/>
            <person name="Cuesta I."/>
            <person name="Sumanam S."/>
            <person name="Adisakwattana P."/>
            <person name="Gasser R.B."/>
            <person name="Hernandez-Gonzalez A."/>
            <person name="Young N.D."/>
            <person name="Perteguer M.J."/>
        </authorList>
    </citation>
    <scope>NUCLEOTIDE SEQUENCE [LARGE SCALE GENOMIC DNA]</scope>
    <source>
        <strain evidence="6">AL3</strain>
        <tissue evidence="6">Liver</tissue>
    </source>
</reference>
<name>A0ABD6EA87_9BILA</name>
<sequence>MFDFRGFSSVILCVCLIGVAEPLKCYQGTRFITGRTIDDTVECSSSHDWCYKIMADASVFTRIQRAGCSTIRCQLARDTCTATWIQGMPLRICCCRTDLCNR</sequence>
<dbReference type="Proteomes" id="UP001608902">
    <property type="component" value="Unassembled WGS sequence"/>
</dbReference>
<evidence type="ECO:0000256" key="4">
    <source>
        <dbReference type="SAM" id="SignalP"/>
    </source>
</evidence>
<keyword evidence="2 4" id="KW-0732">Signal</keyword>
<comment type="subcellular location">
    <subcellularLocation>
        <location evidence="1">Membrane</location>
    </subcellularLocation>
</comment>
<evidence type="ECO:0000313" key="7">
    <source>
        <dbReference type="Proteomes" id="UP001608902"/>
    </source>
</evidence>
<dbReference type="InterPro" id="IPR000472">
    <property type="entry name" value="Activin_recp"/>
</dbReference>
<dbReference type="GO" id="GO:0016020">
    <property type="term" value="C:membrane"/>
    <property type="evidence" value="ECO:0007669"/>
    <property type="project" value="UniProtKB-SubCell"/>
</dbReference>
<dbReference type="Pfam" id="PF01064">
    <property type="entry name" value="Activin_recp"/>
    <property type="match status" value="1"/>
</dbReference>
<feature type="domain" description="Activin types I and II receptor" evidence="5">
    <location>
        <begin position="23"/>
        <end position="102"/>
    </location>
</feature>
<protein>
    <recommendedName>
        <fullName evidence="5">Activin types I and II receptor domain-containing protein</fullName>
    </recommendedName>
</protein>
<evidence type="ECO:0000259" key="5">
    <source>
        <dbReference type="Pfam" id="PF01064"/>
    </source>
</evidence>
<dbReference type="AlphaFoldDB" id="A0ABD6EA87"/>